<keyword evidence="2" id="KW-0808">Transferase</keyword>
<keyword evidence="2" id="KW-0489">Methyltransferase</keyword>
<name>A0ABW5GPZ2_9PSEU</name>
<reference evidence="3" key="1">
    <citation type="journal article" date="2019" name="Int. J. Syst. Evol. Microbiol.">
        <title>The Global Catalogue of Microorganisms (GCM) 10K type strain sequencing project: providing services to taxonomists for standard genome sequencing and annotation.</title>
        <authorList>
            <consortium name="The Broad Institute Genomics Platform"/>
            <consortium name="The Broad Institute Genome Sequencing Center for Infectious Disease"/>
            <person name="Wu L."/>
            <person name="Ma J."/>
        </authorList>
    </citation>
    <scope>NUCLEOTIDE SEQUENCE [LARGE SCALE GENOMIC DNA]</scope>
    <source>
        <strain evidence="3">CGMCC 4.7643</strain>
    </source>
</reference>
<dbReference type="InterPro" id="IPR029063">
    <property type="entry name" value="SAM-dependent_MTases_sf"/>
</dbReference>
<dbReference type="EC" id="2.1.1.222" evidence="2"/>
<keyword evidence="3" id="KW-1185">Reference proteome</keyword>
<accession>A0ABW5GPZ2</accession>
<dbReference type="RefSeq" id="WP_345392954.1">
    <property type="nucleotide sequence ID" value="NZ_BAABHG010000005.1"/>
</dbReference>
<dbReference type="Pfam" id="PF13649">
    <property type="entry name" value="Methyltransf_25"/>
    <property type="match status" value="1"/>
</dbReference>
<dbReference type="GO" id="GO:0032259">
    <property type="term" value="P:methylation"/>
    <property type="evidence" value="ECO:0007669"/>
    <property type="project" value="UniProtKB-KW"/>
</dbReference>
<evidence type="ECO:0000313" key="2">
    <source>
        <dbReference type="EMBL" id="MFD2462915.1"/>
    </source>
</evidence>
<dbReference type="GO" id="GO:0061542">
    <property type="term" value="F:3-demethylubiquinol 3-O-methyltransferase activity"/>
    <property type="evidence" value="ECO:0007669"/>
    <property type="project" value="UniProtKB-EC"/>
</dbReference>
<dbReference type="SUPFAM" id="SSF53335">
    <property type="entry name" value="S-adenosyl-L-methionine-dependent methyltransferases"/>
    <property type="match status" value="1"/>
</dbReference>
<gene>
    <name evidence="2" type="ORF">ACFSYJ_30195</name>
</gene>
<dbReference type="Gene3D" id="3.40.50.150">
    <property type="entry name" value="Vaccinia Virus protein VP39"/>
    <property type="match status" value="1"/>
</dbReference>
<proteinExistence type="predicted"/>
<feature type="domain" description="Methyltransferase" evidence="1">
    <location>
        <begin position="76"/>
        <end position="168"/>
    </location>
</feature>
<sequence length="225" mass="23861">MSTQPETTDSSEQTQTTDDATLAKAALAAGDPTGWFEPLYVAAESGDAVVPWARGEPNRELAAWAAAHPGDGRRALVVGSALGDDPELLAAAGYVTTGFDVAATAVAAARRRFPESTVDYQVADLLAPPPEWHHAFDLVVEIINVQAMPRDVRPKAVASVAGFLAPGGTALVSAVAEESIDTATWSGPPWPLSRAEVESFAQDGVRLVGIEPIRENTRWWAEFTR</sequence>
<evidence type="ECO:0000313" key="3">
    <source>
        <dbReference type="Proteomes" id="UP001597419"/>
    </source>
</evidence>
<comment type="caution">
    <text evidence="2">The sequence shown here is derived from an EMBL/GenBank/DDBJ whole genome shotgun (WGS) entry which is preliminary data.</text>
</comment>
<protein>
    <submittedName>
        <fullName evidence="2">Class I SAM-dependent methyltransferase</fullName>
        <ecNumber evidence="2">2.1.1.222</ecNumber>
        <ecNumber evidence="2">2.1.1.64</ecNumber>
    </submittedName>
</protein>
<dbReference type="Proteomes" id="UP001597419">
    <property type="component" value="Unassembled WGS sequence"/>
</dbReference>
<dbReference type="EMBL" id="JBHUKU010000020">
    <property type="protein sequence ID" value="MFD2462915.1"/>
    <property type="molecule type" value="Genomic_DNA"/>
</dbReference>
<dbReference type="GO" id="GO:0102208">
    <property type="term" value="F:2-polyprenyl-6-hydroxyphenol methylase activity"/>
    <property type="evidence" value="ECO:0007669"/>
    <property type="project" value="UniProtKB-EC"/>
</dbReference>
<organism evidence="2 3">
    <name type="scientific">Amycolatopsis samaneae</name>
    <dbReference type="NCBI Taxonomy" id="664691"/>
    <lineage>
        <taxon>Bacteria</taxon>
        <taxon>Bacillati</taxon>
        <taxon>Actinomycetota</taxon>
        <taxon>Actinomycetes</taxon>
        <taxon>Pseudonocardiales</taxon>
        <taxon>Pseudonocardiaceae</taxon>
        <taxon>Amycolatopsis</taxon>
    </lineage>
</organism>
<dbReference type="EC" id="2.1.1.64" evidence="2"/>
<dbReference type="InterPro" id="IPR041698">
    <property type="entry name" value="Methyltransf_25"/>
</dbReference>
<evidence type="ECO:0000259" key="1">
    <source>
        <dbReference type="Pfam" id="PF13649"/>
    </source>
</evidence>